<evidence type="ECO:0000259" key="1">
    <source>
        <dbReference type="PROSITE" id="PS50801"/>
    </source>
</evidence>
<accession>A0ABW0UJS9</accession>
<dbReference type="EMBL" id="JBHSNY010000003">
    <property type="protein sequence ID" value="MFC5633838.1"/>
    <property type="molecule type" value="Genomic_DNA"/>
</dbReference>
<dbReference type="CDD" id="cd07043">
    <property type="entry name" value="STAS_anti-anti-sigma_factors"/>
    <property type="match status" value="1"/>
</dbReference>
<dbReference type="Pfam" id="PF01740">
    <property type="entry name" value="STAS"/>
    <property type="match status" value="1"/>
</dbReference>
<organism evidence="2 3">
    <name type="scientific">Streptomyces bullii</name>
    <dbReference type="NCBI Taxonomy" id="349910"/>
    <lineage>
        <taxon>Bacteria</taxon>
        <taxon>Bacillati</taxon>
        <taxon>Actinomycetota</taxon>
        <taxon>Actinomycetes</taxon>
        <taxon>Kitasatosporales</taxon>
        <taxon>Streptomycetaceae</taxon>
        <taxon>Streptomyces</taxon>
    </lineage>
</organism>
<feature type="domain" description="STAS" evidence="1">
    <location>
        <begin position="6"/>
        <end position="117"/>
    </location>
</feature>
<dbReference type="SUPFAM" id="SSF52091">
    <property type="entry name" value="SpoIIaa-like"/>
    <property type="match status" value="1"/>
</dbReference>
<proteinExistence type="predicted"/>
<reference evidence="3" key="1">
    <citation type="journal article" date="2019" name="Int. J. Syst. Evol. Microbiol.">
        <title>The Global Catalogue of Microorganisms (GCM) 10K type strain sequencing project: providing services to taxonomists for standard genome sequencing and annotation.</title>
        <authorList>
            <consortium name="The Broad Institute Genomics Platform"/>
            <consortium name="The Broad Institute Genome Sequencing Center for Infectious Disease"/>
            <person name="Wu L."/>
            <person name="Ma J."/>
        </authorList>
    </citation>
    <scope>NUCLEOTIDE SEQUENCE [LARGE SCALE GENOMIC DNA]</scope>
    <source>
        <strain evidence="3">CGMCC 4.7248</strain>
    </source>
</reference>
<dbReference type="InterPro" id="IPR036513">
    <property type="entry name" value="STAS_dom_sf"/>
</dbReference>
<keyword evidence="3" id="KW-1185">Reference proteome</keyword>
<dbReference type="PROSITE" id="PS50801">
    <property type="entry name" value="STAS"/>
    <property type="match status" value="1"/>
</dbReference>
<dbReference type="RefSeq" id="WP_381020124.1">
    <property type="nucleotide sequence ID" value="NZ_JBHSNY010000003.1"/>
</dbReference>
<comment type="caution">
    <text evidence="2">The sequence shown here is derived from an EMBL/GenBank/DDBJ whole genome shotgun (WGS) entry which is preliminary data.</text>
</comment>
<dbReference type="PANTHER" id="PTHR33495:SF13">
    <property type="entry name" value="ANTI-SIGMA-F FACTOR ANTAGONIST RSFB"/>
    <property type="match status" value="1"/>
</dbReference>
<dbReference type="Proteomes" id="UP001596154">
    <property type="component" value="Unassembled WGS sequence"/>
</dbReference>
<evidence type="ECO:0000313" key="2">
    <source>
        <dbReference type="EMBL" id="MFC5633838.1"/>
    </source>
</evidence>
<gene>
    <name evidence="2" type="ORF">ACFPZJ_08575</name>
</gene>
<dbReference type="Gene3D" id="3.30.750.24">
    <property type="entry name" value="STAS domain"/>
    <property type="match status" value="1"/>
</dbReference>
<evidence type="ECO:0000313" key="3">
    <source>
        <dbReference type="Proteomes" id="UP001596154"/>
    </source>
</evidence>
<protein>
    <submittedName>
        <fullName evidence="2">STAS domain-containing protein</fullName>
    </submittedName>
</protein>
<sequence length="117" mass="13172">MTFLPNPVEPQDRPGRVLLELPREIDYCNASELLTLIMSAARVRAGRLRVLVLDLRETHFMDSQGVRLINDVRHRLPAEARVHVVAEAEGVARRVLELTGVRRDVPVYDNVPEALAA</sequence>
<name>A0ABW0UJS9_9ACTN</name>
<dbReference type="InterPro" id="IPR002645">
    <property type="entry name" value="STAS_dom"/>
</dbReference>
<dbReference type="PANTHER" id="PTHR33495">
    <property type="entry name" value="ANTI-SIGMA FACTOR ANTAGONIST TM_1081-RELATED-RELATED"/>
    <property type="match status" value="1"/>
</dbReference>